<evidence type="ECO:0000256" key="5">
    <source>
        <dbReference type="ARBA" id="ARBA00022989"/>
    </source>
</evidence>
<dbReference type="PANTHER" id="PTHR30151">
    <property type="entry name" value="ALKANE SULFONATE ABC TRANSPORTER-RELATED, MEMBRANE SUBUNIT"/>
    <property type="match status" value="1"/>
</dbReference>
<keyword evidence="5 7" id="KW-1133">Transmembrane helix</keyword>
<keyword evidence="3" id="KW-1003">Cell membrane</keyword>
<comment type="subcellular location">
    <subcellularLocation>
        <location evidence="1 7">Cell membrane</location>
        <topology evidence="1 7">Multi-pass membrane protein</topology>
    </subcellularLocation>
</comment>
<evidence type="ECO:0000256" key="7">
    <source>
        <dbReference type="RuleBase" id="RU363032"/>
    </source>
</evidence>
<dbReference type="RefSeq" id="WP_052295065.1">
    <property type="nucleotide sequence ID" value="NZ_ABXB03000001.1"/>
</dbReference>
<keyword evidence="4 7" id="KW-0812">Transmembrane</keyword>
<dbReference type="Gene3D" id="1.10.3720.10">
    <property type="entry name" value="MetI-like"/>
    <property type="match status" value="1"/>
</dbReference>
<dbReference type="Proteomes" id="UP000029074">
    <property type="component" value="Unassembled WGS sequence"/>
</dbReference>
<feature type="transmembrane region" description="Helical" evidence="7">
    <location>
        <begin position="195"/>
        <end position="216"/>
    </location>
</feature>
<keyword evidence="10" id="KW-1185">Reference proteome</keyword>
<dbReference type="GO" id="GO:0042918">
    <property type="term" value="P:alkanesulfonate transmembrane transport"/>
    <property type="evidence" value="ECO:0007669"/>
    <property type="project" value="UniProtKB-ARBA"/>
</dbReference>
<dbReference type="EMBL" id="JGYW01000011">
    <property type="protein sequence ID" value="KFI57218.1"/>
    <property type="molecule type" value="Genomic_DNA"/>
</dbReference>
<comment type="caution">
    <text evidence="9">The sequence shown here is derived from an EMBL/GenBank/DDBJ whole genome shotgun (WGS) entry which is preliminary data.</text>
</comment>
<dbReference type="PANTHER" id="PTHR30151:SF38">
    <property type="entry name" value="ALIPHATIC SULFONATES TRANSPORT PERMEASE PROTEIN SSUC-RELATED"/>
    <property type="match status" value="1"/>
</dbReference>
<dbReference type="InterPro" id="IPR000515">
    <property type="entry name" value="MetI-like"/>
</dbReference>
<comment type="similarity">
    <text evidence="7">Belongs to the binding-protein-dependent transport system permease family.</text>
</comment>
<dbReference type="GO" id="GO:0005886">
    <property type="term" value="C:plasma membrane"/>
    <property type="evidence" value="ECO:0007669"/>
    <property type="project" value="UniProtKB-SubCell"/>
</dbReference>
<keyword evidence="6 7" id="KW-0472">Membrane</keyword>
<evidence type="ECO:0000256" key="2">
    <source>
        <dbReference type="ARBA" id="ARBA00022448"/>
    </source>
</evidence>
<sequence length="257" mass="27568">MTGFMPGVLTVPYPSARLHALPSIVSSHHAPLSTMTLSAADTDAFPLQMAHAFTRLVSSGILLPAMGASVLRVLMGLLLGIAVAVPFAVATGMSRWGRRVLDPPIHMLRAIPFPALAPILIMLIGIDEGMKVVLIAIGAFALIYVNVRDAIAGIDPKLIEVAHTYGLPRRTVIGRIIIPGTLPGFMTGLRFATTVAWIALVTCETINCQQGLGYVLSRAQQFSRMDEMAVCILIYALLGLACEAIVTFAERVVLVWR</sequence>
<evidence type="ECO:0000256" key="6">
    <source>
        <dbReference type="ARBA" id="ARBA00023136"/>
    </source>
</evidence>
<gene>
    <name evidence="9" type="ORF">BGLCM_1462</name>
</gene>
<feature type="transmembrane region" description="Helical" evidence="7">
    <location>
        <begin position="106"/>
        <end position="126"/>
    </location>
</feature>
<evidence type="ECO:0000313" key="10">
    <source>
        <dbReference type="Proteomes" id="UP000029074"/>
    </source>
</evidence>
<keyword evidence="2 7" id="KW-0813">Transport</keyword>
<dbReference type="InterPro" id="IPR035906">
    <property type="entry name" value="MetI-like_sf"/>
</dbReference>
<accession>A0A087AEL8</accession>
<evidence type="ECO:0000256" key="3">
    <source>
        <dbReference type="ARBA" id="ARBA00022475"/>
    </source>
</evidence>
<proteinExistence type="inferred from homology"/>
<dbReference type="CDD" id="cd06261">
    <property type="entry name" value="TM_PBP2"/>
    <property type="match status" value="1"/>
</dbReference>
<reference evidence="9 10" key="1">
    <citation type="submission" date="2014-03" db="EMBL/GenBank/DDBJ databases">
        <title>Genomics of Bifidobacteria.</title>
        <authorList>
            <person name="Ventura M."/>
            <person name="Milani C."/>
            <person name="Lugli G.A."/>
        </authorList>
    </citation>
    <scope>NUCLEOTIDE SEQUENCE [LARGE SCALE GENOMIC DNA]</scope>
    <source>
        <strain evidence="9 10">LMG 11596</strain>
    </source>
</reference>
<feature type="transmembrane region" description="Helical" evidence="7">
    <location>
        <begin position="228"/>
        <end position="249"/>
    </location>
</feature>
<feature type="transmembrane region" description="Helical" evidence="7">
    <location>
        <begin position="132"/>
        <end position="151"/>
    </location>
</feature>
<organism evidence="9 10">
    <name type="scientific">Bifidobacterium gallicum DSM 20093 = LMG 11596</name>
    <dbReference type="NCBI Taxonomy" id="561180"/>
    <lineage>
        <taxon>Bacteria</taxon>
        <taxon>Bacillati</taxon>
        <taxon>Actinomycetota</taxon>
        <taxon>Actinomycetes</taxon>
        <taxon>Bifidobacteriales</taxon>
        <taxon>Bifidobacteriaceae</taxon>
        <taxon>Bifidobacterium</taxon>
    </lineage>
</organism>
<dbReference type="Pfam" id="PF00528">
    <property type="entry name" value="BPD_transp_1"/>
    <property type="match status" value="1"/>
</dbReference>
<dbReference type="SUPFAM" id="SSF161098">
    <property type="entry name" value="MetI-like"/>
    <property type="match status" value="1"/>
</dbReference>
<dbReference type="FunFam" id="1.10.3720.10:FF:000003">
    <property type="entry name" value="Aliphatic sulfonate ABC transporter permease"/>
    <property type="match status" value="1"/>
</dbReference>
<evidence type="ECO:0000256" key="1">
    <source>
        <dbReference type="ARBA" id="ARBA00004651"/>
    </source>
</evidence>
<evidence type="ECO:0000256" key="4">
    <source>
        <dbReference type="ARBA" id="ARBA00022692"/>
    </source>
</evidence>
<dbReference type="AlphaFoldDB" id="A0A087AEL8"/>
<protein>
    <submittedName>
        <fullName evidence="9">Sulfonate ABC transporter, permease protein SsuC</fullName>
    </submittedName>
</protein>
<feature type="domain" description="ABC transmembrane type-1" evidence="8">
    <location>
        <begin position="66"/>
        <end position="246"/>
    </location>
</feature>
<dbReference type="PROSITE" id="PS50928">
    <property type="entry name" value="ABC_TM1"/>
    <property type="match status" value="1"/>
</dbReference>
<name>A0A087AEL8_9BIFI</name>
<evidence type="ECO:0000259" key="8">
    <source>
        <dbReference type="PROSITE" id="PS50928"/>
    </source>
</evidence>
<evidence type="ECO:0000313" key="9">
    <source>
        <dbReference type="EMBL" id="KFI57218.1"/>
    </source>
</evidence>
<dbReference type="OrthoDB" id="9796361at2"/>
<feature type="transmembrane region" description="Helical" evidence="7">
    <location>
        <begin position="73"/>
        <end position="94"/>
    </location>
</feature>